<accession>M2SFN1</accession>
<sequence>MSVINTNVSAMRAQSAGAMAGKEMSTTMERLSTGRRINSAKDDAAGLAISQRMTANIRGASVAIRNANDGISMAQTAEGALGEVTNMLQRMRELAVQSANGTYSADDRGALQSEMNQLMEEVNNIAKTTSFNGTNLLDGSAKNVTLQTGVNSGETVSMSIGAATTKALGLEGYAIQGQLTTGRVGDASGLAVDDVLINGKAAFGTAPATASATDLATAINSNTANHGVRATAYNTLSGSLPSASSFAEGALNINGNDVGAAGSVEELVSNINRDVAGVTASLGDDGKITLSNDTGASIEIGGTAASEAGFTDGTYAGFVALESVDGGDITVTANTDAAGTLTDVQALGLNQTTDGKSFESASVGAGAFASTDDLTINGIQVGTSSDASAAAKAAAINEISDQTGVTASAKTEAKVAVDFSQTPAADSLVINGSTVDVSGANNVADVVTAINGAGISGLKASVNEDGELLLTSSQGGDITLTDTSGFLADTTATGQLTLTSANGEDIRIDGSAGSLGKAGLAVQGGSGDKIGGGLSINSQANASFALEAIDKALDKVALNRGDLGAVQNRLEVTVNNLTNTSTNLSAARSRIEDADFAAETTKLAKSQILQQAAQAMLAQANQSQQGVLSLLR</sequence>
<keyword evidence="7" id="KW-0282">Flagellum</keyword>
<dbReference type="InterPro" id="IPR001492">
    <property type="entry name" value="Flagellin"/>
</dbReference>
<dbReference type="PANTHER" id="PTHR42792">
    <property type="entry name" value="FLAGELLIN"/>
    <property type="match status" value="1"/>
</dbReference>
<evidence type="ECO:0000313" key="8">
    <source>
        <dbReference type="Proteomes" id="UP000011717"/>
    </source>
</evidence>
<dbReference type="Gene3D" id="6.10.10.10">
    <property type="entry name" value="Flagellar export chaperone, C-terminal domain"/>
    <property type="match status" value="1"/>
</dbReference>
<dbReference type="InterPro" id="IPR046358">
    <property type="entry name" value="Flagellin_C"/>
</dbReference>
<evidence type="ECO:0000259" key="5">
    <source>
        <dbReference type="Pfam" id="PF00669"/>
    </source>
</evidence>
<keyword evidence="7" id="KW-0969">Cilium</keyword>
<dbReference type="InterPro" id="IPR001029">
    <property type="entry name" value="Flagellin_N"/>
</dbReference>
<dbReference type="InterPro" id="IPR042187">
    <property type="entry name" value="Flagellin_C_sub2"/>
</dbReference>
<proteinExistence type="inferred from homology"/>
<dbReference type="AlphaFoldDB" id="M2SFN1"/>
<reference evidence="7 8" key="1">
    <citation type="journal article" date="2013" name="Genome Announc.">
        <title>Draft Genome Sequence of Strain JLT2015T, Belonging to the Family Sphingomonadaceae of the Alphaproteobacteria.</title>
        <authorList>
            <person name="Tang K."/>
            <person name="Liu K."/>
            <person name="Li S."/>
            <person name="Jiao N."/>
        </authorList>
    </citation>
    <scope>NUCLEOTIDE SEQUENCE [LARGE SCALE GENOMIC DNA]</scope>
    <source>
        <strain evidence="7 8">JLT2015</strain>
    </source>
</reference>
<dbReference type="Gene3D" id="1.20.1330.10">
    <property type="entry name" value="f41 fragment of flagellin, N-terminal domain"/>
    <property type="match status" value="2"/>
</dbReference>
<keyword evidence="2 4" id="KW-0964">Secreted</keyword>
<dbReference type="SUPFAM" id="SSF64518">
    <property type="entry name" value="Phase 1 flagellin"/>
    <property type="match status" value="2"/>
</dbReference>
<comment type="similarity">
    <text evidence="1 4">Belongs to the bacterial flagellin family.</text>
</comment>
<evidence type="ECO:0000256" key="4">
    <source>
        <dbReference type="RuleBase" id="RU362073"/>
    </source>
</evidence>
<gene>
    <name evidence="7" type="ORF">C725_0105</name>
</gene>
<dbReference type="InterPro" id="IPR010810">
    <property type="entry name" value="Flagellin_hook_IN_motif"/>
</dbReference>
<keyword evidence="3 4" id="KW-0975">Bacterial flagellum</keyword>
<dbReference type="Pfam" id="PF00700">
    <property type="entry name" value="Flagellin_C"/>
    <property type="match status" value="1"/>
</dbReference>
<feature type="domain" description="Flagellin N-terminal" evidence="5">
    <location>
        <begin position="4"/>
        <end position="141"/>
    </location>
</feature>
<protein>
    <recommendedName>
        <fullName evidence="4">Flagellin</fullName>
    </recommendedName>
</protein>
<dbReference type="Proteomes" id="UP000011717">
    <property type="component" value="Unassembled WGS sequence"/>
</dbReference>
<dbReference type="PANTHER" id="PTHR42792:SF2">
    <property type="entry name" value="FLAGELLIN"/>
    <property type="match status" value="1"/>
</dbReference>
<evidence type="ECO:0000313" key="7">
    <source>
        <dbReference type="EMBL" id="EMD84175.1"/>
    </source>
</evidence>
<name>M2SFN1_9SPHN</name>
<dbReference type="GO" id="GO:0009288">
    <property type="term" value="C:bacterial-type flagellum"/>
    <property type="evidence" value="ECO:0007669"/>
    <property type="project" value="UniProtKB-SubCell"/>
</dbReference>
<dbReference type="PATRIC" id="fig|1234595.3.peg.105"/>
<keyword evidence="8" id="KW-1185">Reference proteome</keyword>
<dbReference type="Pfam" id="PF07196">
    <property type="entry name" value="Flagellin_IN"/>
    <property type="match status" value="1"/>
</dbReference>
<dbReference type="RefSeq" id="WP_008599480.1">
    <property type="nucleotide sequence ID" value="NZ_AMRV01000001.1"/>
</dbReference>
<evidence type="ECO:0000256" key="2">
    <source>
        <dbReference type="ARBA" id="ARBA00022525"/>
    </source>
</evidence>
<dbReference type="GO" id="GO:0005576">
    <property type="term" value="C:extracellular region"/>
    <property type="evidence" value="ECO:0007669"/>
    <property type="project" value="UniProtKB-SubCell"/>
</dbReference>
<comment type="caution">
    <text evidence="7">The sequence shown here is derived from an EMBL/GenBank/DDBJ whole genome shotgun (WGS) entry which is preliminary data.</text>
</comment>
<comment type="function">
    <text evidence="4">Flagellin is the subunit protein which polymerizes to form the filaments of bacterial flagella.</text>
</comment>
<comment type="subcellular location">
    <subcellularLocation>
        <location evidence="4">Secreted</location>
    </subcellularLocation>
    <subcellularLocation>
        <location evidence="4">Bacterial flagellum</location>
    </subcellularLocation>
</comment>
<evidence type="ECO:0000256" key="1">
    <source>
        <dbReference type="ARBA" id="ARBA00005709"/>
    </source>
</evidence>
<dbReference type="PRINTS" id="PR00207">
    <property type="entry name" value="FLAGELLIN"/>
</dbReference>
<dbReference type="GO" id="GO:0005198">
    <property type="term" value="F:structural molecule activity"/>
    <property type="evidence" value="ECO:0007669"/>
    <property type="project" value="UniProtKB-UniRule"/>
</dbReference>
<evidence type="ECO:0000259" key="6">
    <source>
        <dbReference type="Pfam" id="PF00700"/>
    </source>
</evidence>
<keyword evidence="7" id="KW-0966">Cell projection</keyword>
<dbReference type="EMBL" id="AMRV01000001">
    <property type="protein sequence ID" value="EMD84175.1"/>
    <property type="molecule type" value="Genomic_DNA"/>
</dbReference>
<feature type="domain" description="Flagellin C-terminal" evidence="6">
    <location>
        <begin position="546"/>
        <end position="631"/>
    </location>
</feature>
<organism evidence="7 8">
    <name type="scientific">Pacificimonas flava</name>
    <dbReference type="NCBI Taxonomy" id="1234595"/>
    <lineage>
        <taxon>Bacteria</taxon>
        <taxon>Pseudomonadati</taxon>
        <taxon>Pseudomonadota</taxon>
        <taxon>Alphaproteobacteria</taxon>
        <taxon>Sphingomonadales</taxon>
        <taxon>Sphingosinicellaceae</taxon>
        <taxon>Pacificimonas</taxon>
    </lineage>
</organism>
<dbReference type="OrthoDB" id="9796789at2"/>
<dbReference type="Pfam" id="PF00669">
    <property type="entry name" value="Flagellin_N"/>
    <property type="match status" value="1"/>
</dbReference>
<dbReference type="Gene3D" id="3.30.70.2120">
    <property type="match status" value="2"/>
</dbReference>
<evidence type="ECO:0000256" key="3">
    <source>
        <dbReference type="ARBA" id="ARBA00023143"/>
    </source>
</evidence>